<dbReference type="Pfam" id="PF14437">
    <property type="entry name" value="MafB19-deam"/>
    <property type="match status" value="1"/>
</dbReference>
<keyword evidence="5 8" id="KW-0378">Hydrolase</keyword>
<protein>
    <recommendedName>
        <fullName evidence="8">tRNA-specific adenosine deaminase</fullName>
        <ecNumber evidence="8">3.5.4.33</ecNumber>
    </recommendedName>
</protein>
<evidence type="ECO:0000256" key="6">
    <source>
        <dbReference type="ARBA" id="ARBA00022833"/>
    </source>
</evidence>
<dbReference type="NCBIfam" id="NF008113">
    <property type="entry name" value="PRK10860.1"/>
    <property type="match status" value="1"/>
</dbReference>
<dbReference type="EMBL" id="LN906597">
    <property type="protein sequence ID" value="CUT18049.1"/>
    <property type="molecule type" value="Genomic_DNA"/>
</dbReference>
<dbReference type="Gene3D" id="3.40.140.10">
    <property type="entry name" value="Cytidine Deaminase, domain 2"/>
    <property type="match status" value="1"/>
</dbReference>
<organism evidence="10 11">
    <name type="scientific">Candidatus Ichthyocystis hellenicum</name>
    <dbReference type="NCBI Taxonomy" id="1561003"/>
    <lineage>
        <taxon>Bacteria</taxon>
        <taxon>Pseudomonadati</taxon>
        <taxon>Pseudomonadota</taxon>
        <taxon>Betaproteobacteria</taxon>
        <taxon>Burkholderiales</taxon>
        <taxon>Candidatus Ichthyocystis</taxon>
    </lineage>
</organism>
<evidence type="ECO:0000256" key="5">
    <source>
        <dbReference type="ARBA" id="ARBA00022801"/>
    </source>
</evidence>
<comment type="cofactor">
    <cofactor evidence="8">
        <name>Zn(2+)</name>
        <dbReference type="ChEBI" id="CHEBI:29105"/>
    </cofactor>
    <text evidence="8">Binds 1 zinc ion per subunit.</text>
</comment>
<feature type="domain" description="CMP/dCMP-type deaminase" evidence="9">
    <location>
        <begin position="1"/>
        <end position="104"/>
    </location>
</feature>
<feature type="binding site" evidence="8">
    <location>
        <position position="79"/>
    </location>
    <ligand>
        <name>Zn(2+)</name>
        <dbReference type="ChEBI" id="CHEBI:29105"/>
        <note>catalytic</note>
    </ligand>
</feature>
<dbReference type="SUPFAM" id="SSF53927">
    <property type="entry name" value="Cytidine deaminase-like"/>
    <property type="match status" value="1"/>
</dbReference>
<dbReference type="PANTHER" id="PTHR11079">
    <property type="entry name" value="CYTOSINE DEAMINASE FAMILY MEMBER"/>
    <property type="match status" value="1"/>
</dbReference>
<evidence type="ECO:0000313" key="10">
    <source>
        <dbReference type="EMBL" id="CUT18049.1"/>
    </source>
</evidence>
<feature type="active site" description="Proton donor" evidence="8">
    <location>
        <position position="48"/>
    </location>
</feature>
<dbReference type="Proteomes" id="UP000198651">
    <property type="component" value="Chromosome I"/>
</dbReference>
<dbReference type="EC" id="3.5.4.33" evidence="8"/>
<feature type="binding site" evidence="8">
    <location>
        <position position="76"/>
    </location>
    <ligand>
        <name>Zn(2+)</name>
        <dbReference type="ChEBI" id="CHEBI:29105"/>
        <note>catalytic</note>
    </ligand>
</feature>
<evidence type="ECO:0000259" key="9">
    <source>
        <dbReference type="PROSITE" id="PS51747"/>
    </source>
</evidence>
<comment type="similarity">
    <text evidence="1">Belongs to the cytidine and deoxycytidylate deaminase family. ADAT2 subfamily.</text>
</comment>
<dbReference type="PROSITE" id="PS51747">
    <property type="entry name" value="CYT_DCMP_DEAMINASES_2"/>
    <property type="match status" value="1"/>
</dbReference>
<gene>
    <name evidence="8" type="primary">tadA</name>
    <name evidence="10" type="ORF">Ark11_1243</name>
</gene>
<evidence type="ECO:0000256" key="1">
    <source>
        <dbReference type="ARBA" id="ARBA00010669"/>
    </source>
</evidence>
<keyword evidence="11" id="KW-1185">Reference proteome</keyword>
<dbReference type="InterPro" id="IPR002125">
    <property type="entry name" value="CMP_dCMP_dom"/>
</dbReference>
<evidence type="ECO:0000256" key="4">
    <source>
        <dbReference type="ARBA" id="ARBA00022723"/>
    </source>
</evidence>
<dbReference type="HAMAP" id="MF_00972">
    <property type="entry name" value="tRNA_aden_deaminase"/>
    <property type="match status" value="1"/>
</dbReference>
<dbReference type="InterPro" id="IPR016192">
    <property type="entry name" value="APOBEC/CMP_deaminase_Zn-bd"/>
</dbReference>
<sequence length="148" mass="15912">MEEALVLASEAARTGEVPVGAVVVSNNEIIGRGYNRVITNSDPTAHAEIVALRDAAVKISNYRLPGTTLYVTLEPCCMCSGAIFHARVSLVVYGTTDPKTGCAGGFMNLFSNKAINHHTKSRGGILQDACRNILLDFFSKRRQGLDTI</sequence>
<evidence type="ECO:0000256" key="8">
    <source>
        <dbReference type="HAMAP-Rule" id="MF_00972"/>
    </source>
</evidence>
<dbReference type="AlphaFoldDB" id="A0A0S4M352"/>
<dbReference type="GO" id="GO:0008270">
    <property type="term" value="F:zinc ion binding"/>
    <property type="evidence" value="ECO:0007669"/>
    <property type="project" value="UniProtKB-UniRule"/>
</dbReference>
<evidence type="ECO:0000256" key="2">
    <source>
        <dbReference type="ARBA" id="ARBA00011738"/>
    </source>
</evidence>
<evidence type="ECO:0000313" key="11">
    <source>
        <dbReference type="Proteomes" id="UP000198651"/>
    </source>
</evidence>
<dbReference type="PATRIC" id="fig|1561003.3.peg.1279"/>
<evidence type="ECO:0000256" key="3">
    <source>
        <dbReference type="ARBA" id="ARBA00022694"/>
    </source>
</evidence>
<dbReference type="CDD" id="cd01285">
    <property type="entry name" value="nucleoside_deaminase"/>
    <property type="match status" value="1"/>
</dbReference>
<comment type="subunit">
    <text evidence="2 8">Homodimer.</text>
</comment>
<reference evidence="11" key="1">
    <citation type="submission" date="2015-11" db="EMBL/GenBank/DDBJ databases">
        <authorList>
            <person name="Seth-Smith H.M.B."/>
        </authorList>
    </citation>
    <scope>NUCLEOTIDE SEQUENCE [LARGE SCALE GENOMIC DNA]</scope>
    <source>
        <strain evidence="11">2013Ark11</strain>
    </source>
</reference>
<dbReference type="PROSITE" id="PS00903">
    <property type="entry name" value="CYT_DCMP_DEAMINASES_1"/>
    <property type="match status" value="1"/>
</dbReference>
<feature type="binding site" evidence="8">
    <location>
        <position position="46"/>
    </location>
    <ligand>
        <name>Zn(2+)</name>
        <dbReference type="ChEBI" id="CHEBI:29105"/>
        <note>catalytic</note>
    </ligand>
</feature>
<keyword evidence="4 8" id="KW-0479">Metal-binding</keyword>
<dbReference type="GO" id="GO:0052717">
    <property type="term" value="F:tRNA-specific adenosine-34 deaminase activity"/>
    <property type="evidence" value="ECO:0007669"/>
    <property type="project" value="UniProtKB-UniRule"/>
</dbReference>
<accession>A0A0S4M352</accession>
<dbReference type="OrthoDB" id="9802676at2"/>
<dbReference type="STRING" id="1561003.Ark11_1243"/>
<proteinExistence type="inferred from homology"/>
<name>A0A0S4M352_9BURK</name>
<evidence type="ECO:0000256" key="7">
    <source>
        <dbReference type="ARBA" id="ARBA00048045"/>
    </source>
</evidence>
<keyword evidence="3 8" id="KW-0819">tRNA processing</keyword>
<dbReference type="FunFam" id="3.40.140.10:FF:000005">
    <property type="entry name" value="tRNA-specific adenosine deaminase"/>
    <property type="match status" value="1"/>
</dbReference>
<dbReference type="GO" id="GO:0002100">
    <property type="term" value="P:tRNA wobble adenosine to inosine editing"/>
    <property type="evidence" value="ECO:0007669"/>
    <property type="project" value="UniProtKB-UniRule"/>
</dbReference>
<comment type="catalytic activity">
    <reaction evidence="7 8">
        <text>adenosine(34) in tRNA + H2O + H(+) = inosine(34) in tRNA + NH4(+)</text>
        <dbReference type="Rhea" id="RHEA:43168"/>
        <dbReference type="Rhea" id="RHEA-COMP:10373"/>
        <dbReference type="Rhea" id="RHEA-COMP:10374"/>
        <dbReference type="ChEBI" id="CHEBI:15377"/>
        <dbReference type="ChEBI" id="CHEBI:15378"/>
        <dbReference type="ChEBI" id="CHEBI:28938"/>
        <dbReference type="ChEBI" id="CHEBI:74411"/>
        <dbReference type="ChEBI" id="CHEBI:82852"/>
        <dbReference type="EC" id="3.5.4.33"/>
    </reaction>
</comment>
<dbReference type="InterPro" id="IPR028883">
    <property type="entry name" value="tRNA_aden_deaminase"/>
</dbReference>
<dbReference type="InterPro" id="IPR058535">
    <property type="entry name" value="MafB19-deam"/>
</dbReference>
<dbReference type="InterPro" id="IPR016193">
    <property type="entry name" value="Cytidine_deaminase-like"/>
</dbReference>
<keyword evidence="6 8" id="KW-0862">Zinc</keyword>
<comment type="function">
    <text evidence="8">Catalyzes the deamination of adenosine to inosine at the wobble position 34 of tRNA(Arg2).</text>
</comment>
<dbReference type="PANTHER" id="PTHR11079:SF202">
    <property type="entry name" value="TRNA-SPECIFIC ADENOSINE DEAMINASE"/>
    <property type="match status" value="1"/>
</dbReference>